<dbReference type="GO" id="GO:0003677">
    <property type="term" value="F:DNA binding"/>
    <property type="evidence" value="ECO:0007669"/>
    <property type="project" value="InterPro"/>
</dbReference>
<dbReference type="GO" id="GO:0032259">
    <property type="term" value="P:methylation"/>
    <property type="evidence" value="ECO:0007669"/>
    <property type="project" value="UniProtKB-KW"/>
</dbReference>
<dbReference type="AlphaFoldDB" id="A0A1G7YEC5"/>
<dbReference type="SUPFAM" id="SSF53335">
    <property type="entry name" value="S-adenosyl-L-methionine-dependent methyltransferases"/>
    <property type="match status" value="1"/>
</dbReference>
<organism evidence="3 4">
    <name type="scientific">Paraburkholderia phenazinium</name>
    <dbReference type="NCBI Taxonomy" id="60549"/>
    <lineage>
        <taxon>Bacteria</taxon>
        <taxon>Pseudomonadati</taxon>
        <taxon>Pseudomonadota</taxon>
        <taxon>Betaproteobacteria</taxon>
        <taxon>Burkholderiales</taxon>
        <taxon>Burkholderiaceae</taxon>
        <taxon>Paraburkholderia</taxon>
    </lineage>
</organism>
<sequence>MTTFDTVCSAATTGDPHILHKTLPKNRKEALKALTQGLDVPGQECTDRFKALLYGGMVRFASDGFRDQAGLRTSYHGPIDTTGVNPSVSTALFMLYATAVRYSVPFTDVLGDLYTKLLAKRGGDGLGQYFTPPDLADLAAAPGIDFAVRRGDEMLTIHEPTCGAGGLLLALFRDRENQPGLRPEDRLIQAQDLDPLCCAMTALQFCMNAFVHQRPIGELIVRCGNTLAKDLNVPLFFHAHREGWVRPVAKRAREAATT</sequence>
<dbReference type="EMBL" id="FNCJ01000006">
    <property type="protein sequence ID" value="SDG94733.1"/>
    <property type="molecule type" value="Genomic_DNA"/>
</dbReference>
<dbReference type="RefSeq" id="WP_176860751.1">
    <property type="nucleotide sequence ID" value="NZ_FNCJ01000006.1"/>
</dbReference>
<comment type="similarity">
    <text evidence="1">Belongs to the N(4)/N(6)-methyltransferase family.</text>
</comment>
<dbReference type="GO" id="GO:0008170">
    <property type="term" value="F:N-methyltransferase activity"/>
    <property type="evidence" value="ECO:0007669"/>
    <property type="project" value="InterPro"/>
</dbReference>
<evidence type="ECO:0000259" key="2">
    <source>
        <dbReference type="Pfam" id="PF02384"/>
    </source>
</evidence>
<feature type="domain" description="DNA methylase adenine-specific" evidence="2">
    <location>
        <begin position="107"/>
        <end position="231"/>
    </location>
</feature>
<name>A0A1G7YEC5_9BURK</name>
<proteinExistence type="inferred from homology"/>
<evidence type="ECO:0000256" key="1">
    <source>
        <dbReference type="ARBA" id="ARBA00006594"/>
    </source>
</evidence>
<accession>A0A1G7YEC5</accession>
<dbReference type="Pfam" id="PF02384">
    <property type="entry name" value="N6_Mtase"/>
    <property type="match status" value="1"/>
</dbReference>
<dbReference type="InterPro" id="IPR029063">
    <property type="entry name" value="SAM-dependent_MTases_sf"/>
</dbReference>
<gene>
    <name evidence="3" type="ORF">SAMN05216466_106149</name>
</gene>
<keyword evidence="3" id="KW-0489">Methyltransferase</keyword>
<dbReference type="Proteomes" id="UP000199706">
    <property type="component" value="Unassembled WGS sequence"/>
</dbReference>
<dbReference type="Gene3D" id="3.40.50.150">
    <property type="entry name" value="Vaccinia Virus protein VP39"/>
    <property type="match status" value="1"/>
</dbReference>
<dbReference type="InterPro" id="IPR003356">
    <property type="entry name" value="DNA_methylase_A-5"/>
</dbReference>
<protein>
    <submittedName>
        <fullName evidence="3">N-6 DNA Methylase</fullName>
    </submittedName>
</protein>
<keyword evidence="3" id="KW-0808">Transferase</keyword>
<evidence type="ECO:0000313" key="3">
    <source>
        <dbReference type="EMBL" id="SDG94733.1"/>
    </source>
</evidence>
<reference evidence="3 4" key="1">
    <citation type="submission" date="2016-10" db="EMBL/GenBank/DDBJ databases">
        <authorList>
            <person name="de Groot N.N."/>
        </authorList>
    </citation>
    <scope>NUCLEOTIDE SEQUENCE [LARGE SCALE GENOMIC DNA]</scope>
    <source>
        <strain evidence="3 4">LMG 2247</strain>
    </source>
</reference>
<evidence type="ECO:0000313" key="4">
    <source>
        <dbReference type="Proteomes" id="UP000199706"/>
    </source>
</evidence>